<dbReference type="PROSITE" id="PS50262">
    <property type="entry name" value="G_PROTEIN_RECEP_F1_2"/>
    <property type="match status" value="1"/>
</dbReference>
<evidence type="ECO:0000313" key="9">
    <source>
        <dbReference type="Proteomes" id="UP001355207"/>
    </source>
</evidence>
<reference evidence="8 9" key="1">
    <citation type="submission" date="2024-01" db="EMBL/GenBank/DDBJ databases">
        <title>Comparative genomics of Cryptococcus and Kwoniella reveals pathogenesis evolution and contrasting modes of karyotype evolution via chromosome fusion or intercentromeric recombination.</title>
        <authorList>
            <person name="Coelho M.A."/>
            <person name="David-Palma M."/>
            <person name="Shea T."/>
            <person name="Bowers K."/>
            <person name="McGinley-Smith S."/>
            <person name="Mohammad A.W."/>
            <person name="Gnirke A."/>
            <person name="Yurkov A.M."/>
            <person name="Nowrousian M."/>
            <person name="Sun S."/>
            <person name="Cuomo C.A."/>
            <person name="Heitman J."/>
        </authorList>
    </citation>
    <scope>NUCLEOTIDE SEQUENCE [LARGE SCALE GENOMIC DNA]</scope>
    <source>
        <strain evidence="8 9">CBS 6074</strain>
    </source>
</reference>
<dbReference type="GO" id="GO:0005886">
    <property type="term" value="C:plasma membrane"/>
    <property type="evidence" value="ECO:0007669"/>
    <property type="project" value="TreeGrafter"/>
</dbReference>
<dbReference type="Proteomes" id="UP001355207">
    <property type="component" value="Chromosome 3"/>
</dbReference>
<proteinExistence type="predicted"/>
<feature type="transmembrane region" description="Helical" evidence="6">
    <location>
        <begin position="128"/>
        <end position="146"/>
    </location>
</feature>
<keyword evidence="4 6" id="KW-0472">Membrane</keyword>
<feature type="region of interest" description="Disordered" evidence="5">
    <location>
        <begin position="489"/>
        <end position="508"/>
    </location>
</feature>
<feature type="domain" description="G-protein coupled receptors family 1 profile" evidence="7">
    <location>
        <begin position="13"/>
        <end position="192"/>
    </location>
</feature>
<evidence type="ECO:0000256" key="5">
    <source>
        <dbReference type="SAM" id="MobiDB-lite"/>
    </source>
</evidence>
<dbReference type="GO" id="GO:0007189">
    <property type="term" value="P:adenylate cyclase-activating G protein-coupled receptor signaling pathway"/>
    <property type="evidence" value="ECO:0007669"/>
    <property type="project" value="TreeGrafter"/>
</dbReference>
<dbReference type="GeneID" id="91093260"/>
<feature type="transmembrane region" description="Helical" evidence="6">
    <location>
        <begin position="80"/>
        <end position="107"/>
    </location>
</feature>
<keyword evidence="3 6" id="KW-1133">Transmembrane helix</keyword>
<dbReference type="AlphaFoldDB" id="A0AAX4JRG5"/>
<evidence type="ECO:0000256" key="3">
    <source>
        <dbReference type="ARBA" id="ARBA00022989"/>
    </source>
</evidence>
<dbReference type="Gene3D" id="1.20.1070.10">
    <property type="entry name" value="Rhodopsin 7-helix transmembrane proteins"/>
    <property type="match status" value="1"/>
</dbReference>
<evidence type="ECO:0000256" key="1">
    <source>
        <dbReference type="ARBA" id="ARBA00004141"/>
    </source>
</evidence>
<feature type="compositionally biased region" description="Polar residues" evidence="5">
    <location>
        <begin position="493"/>
        <end position="508"/>
    </location>
</feature>
<gene>
    <name evidence="8" type="ORF">L201_002588</name>
</gene>
<dbReference type="EMBL" id="CP144100">
    <property type="protein sequence ID" value="WWC87696.1"/>
    <property type="molecule type" value="Genomic_DNA"/>
</dbReference>
<evidence type="ECO:0000259" key="7">
    <source>
        <dbReference type="PROSITE" id="PS50262"/>
    </source>
</evidence>
<dbReference type="CDD" id="cd00637">
    <property type="entry name" value="7tm_classA_rhodopsin-like"/>
    <property type="match status" value="1"/>
</dbReference>
<evidence type="ECO:0000313" key="8">
    <source>
        <dbReference type="EMBL" id="WWC87696.1"/>
    </source>
</evidence>
<feature type="region of interest" description="Disordered" evidence="5">
    <location>
        <begin position="321"/>
        <end position="343"/>
    </location>
</feature>
<organism evidence="8 9">
    <name type="scientific">Kwoniella dendrophila CBS 6074</name>
    <dbReference type="NCBI Taxonomy" id="1295534"/>
    <lineage>
        <taxon>Eukaryota</taxon>
        <taxon>Fungi</taxon>
        <taxon>Dikarya</taxon>
        <taxon>Basidiomycota</taxon>
        <taxon>Agaricomycotina</taxon>
        <taxon>Tremellomycetes</taxon>
        <taxon>Tremellales</taxon>
        <taxon>Cryptococcaceae</taxon>
        <taxon>Kwoniella</taxon>
    </lineage>
</organism>
<dbReference type="PANTHER" id="PTHR23112">
    <property type="entry name" value="G PROTEIN-COUPLED RECEPTOR 157-RELATED"/>
    <property type="match status" value="1"/>
</dbReference>
<feature type="compositionally biased region" description="Low complexity" evidence="5">
    <location>
        <begin position="323"/>
        <end position="338"/>
    </location>
</feature>
<feature type="transmembrane region" description="Helical" evidence="6">
    <location>
        <begin position="166"/>
        <end position="183"/>
    </location>
</feature>
<feature type="transmembrane region" description="Helical" evidence="6">
    <location>
        <begin position="558"/>
        <end position="583"/>
    </location>
</feature>
<evidence type="ECO:0000256" key="2">
    <source>
        <dbReference type="ARBA" id="ARBA00022692"/>
    </source>
</evidence>
<keyword evidence="9" id="KW-1185">Reference proteome</keyword>
<keyword evidence="2 6" id="KW-0812">Transmembrane</keyword>
<dbReference type="Pfam" id="PF00001">
    <property type="entry name" value="7tm_1"/>
    <property type="match status" value="1"/>
</dbReference>
<dbReference type="SUPFAM" id="SSF81321">
    <property type="entry name" value="Family A G protein-coupled receptor-like"/>
    <property type="match status" value="1"/>
</dbReference>
<dbReference type="RefSeq" id="XP_066074459.1">
    <property type="nucleotide sequence ID" value="XM_066218362.1"/>
</dbReference>
<dbReference type="InterPro" id="IPR000276">
    <property type="entry name" value="GPCR_Rhodpsn"/>
</dbReference>
<dbReference type="PANTHER" id="PTHR23112:SF0">
    <property type="entry name" value="TRANSMEMBRANE PROTEIN 116"/>
    <property type="match status" value="1"/>
</dbReference>
<feature type="transmembrane region" description="Helical" evidence="6">
    <location>
        <begin position="525"/>
        <end position="546"/>
    </location>
</feature>
<accession>A0AAX4JRG5</accession>
<name>A0AAX4JRG5_9TREE</name>
<dbReference type="InterPro" id="IPR017452">
    <property type="entry name" value="GPCR_Rhodpsn_7TM"/>
</dbReference>
<sequence length="597" mass="65060">MTFTVTQINATGASIISGLTLIAASYLFISLIKQGRGKLRVRLLIGMVVSDLILGLVALPPEIMYLAGDPQTTGSAGCNALAFLLTSVLFSQHLWTLAIAFATYLLLMHPLSSMTSAFERYSWAVAPLIWAISIIHSAIWHGTVGWVNNGSLCYYGTKGNGLDRDLVQFIPRAIVFIVIIALYSRLFRFLRRPDTIQLSTQFMAGTQPDVSDTHNIEETHQGNGSKMFKPLFKLGRGSTTNKDPVNPDAPWEALEFVTVGGAYGGKLTNNTPLHTSSIDFTPTVPSGILLASRPVSPELISPCQEIKDPFSNVATTNLSHRFPSTSSETSVPNSSSSSKQTLGTDTYTVVTPELHYQPEAPGSIDSTTKLVTPDNGHNTAIPTIQRHHVLSPVLSQGSQADLDNDLVNKHFGNQDSDDGLSIHDRLGVYNNELNGDRRTSLVGGIPMVAPERRRSSLIAFDNGNLGEDRRPSGQTLKEFFQEYQVTGLDDIPENSSRNRGSATGSRSGIPQMSASAYFNRQASLLMLYFPLAYMLVFSVSLVRLVYDMVHGQPTPVLSIMSSWLVLSVGLIDGAVYGIAELMVKAKVRRKMPEHMPS</sequence>
<feature type="transmembrane region" description="Helical" evidence="6">
    <location>
        <begin position="12"/>
        <end position="29"/>
    </location>
</feature>
<feature type="transmembrane region" description="Helical" evidence="6">
    <location>
        <begin position="41"/>
        <end position="60"/>
    </location>
</feature>
<dbReference type="GO" id="GO:0004930">
    <property type="term" value="F:G protein-coupled receptor activity"/>
    <property type="evidence" value="ECO:0007669"/>
    <property type="project" value="InterPro"/>
</dbReference>
<comment type="subcellular location">
    <subcellularLocation>
        <location evidence="1">Membrane</location>
        <topology evidence="1">Multi-pass membrane protein</topology>
    </subcellularLocation>
</comment>
<protein>
    <recommendedName>
        <fullName evidence="7">G-protein coupled receptors family 1 profile domain-containing protein</fullName>
    </recommendedName>
</protein>
<evidence type="ECO:0000256" key="6">
    <source>
        <dbReference type="SAM" id="Phobius"/>
    </source>
</evidence>
<evidence type="ECO:0000256" key="4">
    <source>
        <dbReference type="ARBA" id="ARBA00023136"/>
    </source>
</evidence>